<dbReference type="Gene3D" id="1.10.3720.10">
    <property type="entry name" value="MetI-like"/>
    <property type="match status" value="1"/>
</dbReference>
<keyword evidence="2 7" id="KW-0813">Transport</keyword>
<name>A0A2S3UV59_9HYPH</name>
<protein>
    <submittedName>
        <fullName evidence="9">NitT/TauT family transport system permease protein</fullName>
    </submittedName>
</protein>
<feature type="transmembrane region" description="Helical" evidence="7">
    <location>
        <begin position="41"/>
        <end position="59"/>
    </location>
</feature>
<evidence type="ECO:0000256" key="4">
    <source>
        <dbReference type="ARBA" id="ARBA00022692"/>
    </source>
</evidence>
<dbReference type="GO" id="GO:0010438">
    <property type="term" value="P:cellular response to sulfur starvation"/>
    <property type="evidence" value="ECO:0007669"/>
    <property type="project" value="TreeGrafter"/>
</dbReference>
<comment type="similarity">
    <text evidence="7">Belongs to the binding-protein-dependent transport system permease family.</text>
</comment>
<keyword evidence="6 7" id="KW-0472">Membrane</keyword>
<evidence type="ECO:0000313" key="10">
    <source>
        <dbReference type="Proteomes" id="UP000236959"/>
    </source>
</evidence>
<evidence type="ECO:0000313" key="9">
    <source>
        <dbReference type="EMBL" id="POF31453.1"/>
    </source>
</evidence>
<comment type="subcellular location">
    <subcellularLocation>
        <location evidence="1 7">Cell membrane</location>
        <topology evidence="1 7">Multi-pass membrane protein</topology>
    </subcellularLocation>
</comment>
<feature type="transmembrane region" description="Helical" evidence="7">
    <location>
        <begin position="226"/>
        <end position="247"/>
    </location>
</feature>
<dbReference type="PANTHER" id="PTHR30151">
    <property type="entry name" value="ALKANE SULFONATE ABC TRANSPORTER-RELATED, MEMBRANE SUBUNIT"/>
    <property type="match status" value="1"/>
</dbReference>
<dbReference type="AlphaFoldDB" id="A0A2S3UV59"/>
<reference evidence="9 10" key="1">
    <citation type="submission" date="2018-01" db="EMBL/GenBank/DDBJ databases">
        <title>Genomic Encyclopedia of Archaeal and Bacterial Type Strains, Phase II (KMG-II): from individual species to whole genera.</title>
        <authorList>
            <person name="Goeker M."/>
        </authorList>
    </citation>
    <scope>NUCLEOTIDE SEQUENCE [LARGE SCALE GENOMIC DNA]</scope>
    <source>
        <strain evidence="9 10">DSM 17023</strain>
    </source>
</reference>
<keyword evidence="3" id="KW-1003">Cell membrane</keyword>
<dbReference type="Proteomes" id="UP000236959">
    <property type="component" value="Unassembled WGS sequence"/>
</dbReference>
<evidence type="ECO:0000256" key="2">
    <source>
        <dbReference type="ARBA" id="ARBA00022448"/>
    </source>
</evidence>
<evidence type="ECO:0000256" key="3">
    <source>
        <dbReference type="ARBA" id="ARBA00022475"/>
    </source>
</evidence>
<dbReference type="RefSeq" id="WP_235867111.1">
    <property type="nucleotide sequence ID" value="NZ_PPCN01000004.1"/>
</dbReference>
<comment type="caution">
    <text evidence="9">The sequence shown here is derived from an EMBL/GenBank/DDBJ whole genome shotgun (WGS) entry which is preliminary data.</text>
</comment>
<dbReference type="InterPro" id="IPR000515">
    <property type="entry name" value="MetI-like"/>
</dbReference>
<evidence type="ECO:0000256" key="6">
    <source>
        <dbReference type="ARBA" id="ARBA00023136"/>
    </source>
</evidence>
<evidence type="ECO:0000259" key="8">
    <source>
        <dbReference type="PROSITE" id="PS50928"/>
    </source>
</evidence>
<evidence type="ECO:0000256" key="1">
    <source>
        <dbReference type="ARBA" id="ARBA00004651"/>
    </source>
</evidence>
<keyword evidence="10" id="KW-1185">Reference proteome</keyword>
<dbReference type="SUPFAM" id="SSF161098">
    <property type="entry name" value="MetI-like"/>
    <property type="match status" value="1"/>
</dbReference>
<dbReference type="GO" id="GO:0005886">
    <property type="term" value="C:plasma membrane"/>
    <property type="evidence" value="ECO:0007669"/>
    <property type="project" value="UniProtKB-SubCell"/>
</dbReference>
<dbReference type="Pfam" id="PF00528">
    <property type="entry name" value="BPD_transp_1"/>
    <property type="match status" value="1"/>
</dbReference>
<proteinExistence type="inferred from homology"/>
<dbReference type="GO" id="GO:0055085">
    <property type="term" value="P:transmembrane transport"/>
    <property type="evidence" value="ECO:0007669"/>
    <property type="project" value="InterPro"/>
</dbReference>
<accession>A0A2S3UV59</accession>
<dbReference type="PANTHER" id="PTHR30151:SF25">
    <property type="entry name" value="TAURINE TRANSPORT SYSTEM PERMEASE PROTEIN TAUC"/>
    <property type="match status" value="1"/>
</dbReference>
<keyword evidence="5 7" id="KW-1133">Transmembrane helix</keyword>
<feature type="transmembrane region" description="Helical" evidence="7">
    <location>
        <begin position="107"/>
        <end position="126"/>
    </location>
</feature>
<evidence type="ECO:0000256" key="5">
    <source>
        <dbReference type="ARBA" id="ARBA00022989"/>
    </source>
</evidence>
<dbReference type="InterPro" id="IPR035906">
    <property type="entry name" value="MetI-like_sf"/>
</dbReference>
<keyword evidence="4 7" id="KW-0812">Transmembrane</keyword>
<dbReference type="PROSITE" id="PS50928">
    <property type="entry name" value="ABC_TM1"/>
    <property type="match status" value="1"/>
</dbReference>
<evidence type="ECO:0000256" key="7">
    <source>
        <dbReference type="RuleBase" id="RU363032"/>
    </source>
</evidence>
<organism evidence="9 10">
    <name type="scientific">Roseibium marinum</name>
    <dbReference type="NCBI Taxonomy" id="281252"/>
    <lineage>
        <taxon>Bacteria</taxon>
        <taxon>Pseudomonadati</taxon>
        <taxon>Pseudomonadota</taxon>
        <taxon>Alphaproteobacteria</taxon>
        <taxon>Hyphomicrobiales</taxon>
        <taxon>Stappiaceae</taxon>
        <taxon>Roseibium</taxon>
    </lineage>
</organism>
<feature type="transmembrane region" description="Helical" evidence="7">
    <location>
        <begin position="259"/>
        <end position="281"/>
    </location>
</feature>
<sequence>MSQASPITTREAGFAPAYSPGSSKAFLSENMKSRIGGGLESLGYTLAGMVLLLAVWWLGGRMVAASDDLYAFADFAPVPTLIRLTDMIRTGEAFQITVPSLFRIASGLFWAIAIGVPVGILVGAIAGFRKLTNVPFQFLRMISPLSWMPIAVMAFATWEGAIVFLISVAAIWPVLFSTASGLRRIEPSWFKVARNLGARPWHMLFVIILPAISQDILSGIRLALGVAWIILVPAEYLGVTSGLGYAINDARDTLEYDRLAATVVIIGVIGFSLDSLLQLAIAKLSWLRSS</sequence>
<dbReference type="EMBL" id="PPCN01000004">
    <property type="protein sequence ID" value="POF31453.1"/>
    <property type="molecule type" value="Genomic_DNA"/>
</dbReference>
<dbReference type="CDD" id="cd06261">
    <property type="entry name" value="TM_PBP2"/>
    <property type="match status" value="1"/>
</dbReference>
<gene>
    <name evidence="9" type="ORF">CLV41_10415</name>
</gene>
<feature type="domain" description="ABC transmembrane type-1" evidence="8">
    <location>
        <begin position="97"/>
        <end position="277"/>
    </location>
</feature>